<dbReference type="Proteomes" id="UP000327143">
    <property type="component" value="Chromosome"/>
</dbReference>
<keyword evidence="4" id="KW-1185">Reference proteome</keyword>
<dbReference type="EMBL" id="CP023700">
    <property type="protein sequence ID" value="QEU83903.1"/>
    <property type="molecule type" value="Genomic_DNA"/>
</dbReference>
<reference evidence="3 4" key="1">
    <citation type="submission" date="2017-09" db="EMBL/GenBank/DDBJ databases">
        <authorList>
            <person name="Lee N."/>
            <person name="Cho B.-K."/>
        </authorList>
    </citation>
    <scope>NUCLEOTIDE SEQUENCE [LARGE SCALE GENOMIC DNA]</scope>
    <source>
        <strain evidence="3 4">ATCC 39115</strain>
    </source>
</reference>
<dbReference type="SMART" id="SM00481">
    <property type="entry name" value="POLIIIAc"/>
    <property type="match status" value="1"/>
</dbReference>
<dbReference type="SUPFAM" id="SSF89550">
    <property type="entry name" value="PHP domain-like"/>
    <property type="match status" value="1"/>
</dbReference>
<dbReference type="InterPro" id="IPR003141">
    <property type="entry name" value="Pol/His_phosphatase_N"/>
</dbReference>
<evidence type="ECO:0000259" key="2">
    <source>
        <dbReference type="SMART" id="SM00481"/>
    </source>
</evidence>
<dbReference type="PANTHER" id="PTHR42924:SF11">
    <property type="entry name" value="POLYMERASE_HISTIDINOL PHOSPHATASE N-TERMINAL DOMAIN-CONTAINING PROTEIN"/>
    <property type="match status" value="1"/>
</dbReference>
<evidence type="ECO:0000313" key="4">
    <source>
        <dbReference type="Proteomes" id="UP000327143"/>
    </source>
</evidence>
<feature type="domain" description="Polymerase/histidinol phosphatase N-terminal" evidence="2">
    <location>
        <begin position="42"/>
        <end position="117"/>
    </location>
</feature>
<protein>
    <submittedName>
        <fullName evidence="3">Histidinol-phosphatase</fullName>
    </submittedName>
</protein>
<evidence type="ECO:0000256" key="1">
    <source>
        <dbReference type="SAM" id="MobiDB-lite"/>
    </source>
</evidence>
<dbReference type="InterPro" id="IPR004013">
    <property type="entry name" value="PHP_dom"/>
</dbReference>
<dbReference type="InterPro" id="IPR016195">
    <property type="entry name" value="Pol/histidinol_Pase-like"/>
</dbReference>
<dbReference type="InterPro" id="IPR052018">
    <property type="entry name" value="PHP_domain"/>
</dbReference>
<dbReference type="Gene3D" id="3.20.20.140">
    <property type="entry name" value="Metal-dependent hydrolases"/>
    <property type="match status" value="1"/>
</dbReference>
<dbReference type="PANTHER" id="PTHR42924">
    <property type="entry name" value="EXONUCLEASE"/>
    <property type="match status" value="1"/>
</dbReference>
<dbReference type="CDD" id="cd07432">
    <property type="entry name" value="PHP_HisPPase"/>
    <property type="match status" value="1"/>
</dbReference>
<accession>A0ABX6A9S0</accession>
<sequence length="519" mass="56520">MRSRSVPQSHHDHDHHAPAAGRPEALDTAVPDGGRALRWLAGDHHVHTQYSADGVYRVIDQARHARAYGLDWLVITDHGGDEHSRIGVDAVHPEIVAARAELRDLLIFQGLEWNIPNAEHGTVFVSPGPNEVAVLKEFEQTYDGSQMPATHTAEQNEAMAVAGIAFLGEQVRQRHVDAALMLANHPSHRGIDSPHEIRDWRDADPSVAIGMEGAPGHQAGGIPKPHGFGGARGYYYLNPTAASFPGYPLEAYRSWGGFDWMTSTVGGMWDSLLAEGRPWWITANSDSHAVYLDNAEPGPGSDFAANGRNNDPVYAPRPTIDGDFWPGFYSRTHVGAVEFGYRAVMDGLRAGRVWVDHGGLVDSIDARVRVTGGSPRSGAVLGGTLTARRGTPVELALEIELPVTPNWAQFIPRLARVDLILGPVTGPVADRDTFTAPQTRVVTSFEVGPGARKLSVRFDLGPVDQPYYVRLRGTDGNRTQPGLMGADIDPYGPALDVDGDQDPWTDLWFYANPIWVLPE</sequence>
<name>A0ABX6A9S0_STRVD</name>
<evidence type="ECO:0000313" key="3">
    <source>
        <dbReference type="EMBL" id="QEU83903.1"/>
    </source>
</evidence>
<gene>
    <name evidence="3" type="ORF">CP969_03775</name>
</gene>
<feature type="region of interest" description="Disordered" evidence="1">
    <location>
        <begin position="1"/>
        <end position="28"/>
    </location>
</feature>
<organism evidence="3 4">
    <name type="scientific">Streptomyces viridosporus T7A</name>
    <dbReference type="NCBI Taxonomy" id="665577"/>
    <lineage>
        <taxon>Bacteria</taxon>
        <taxon>Bacillati</taxon>
        <taxon>Actinomycetota</taxon>
        <taxon>Actinomycetes</taxon>
        <taxon>Kitasatosporales</taxon>
        <taxon>Streptomycetaceae</taxon>
        <taxon>Streptomyces</taxon>
    </lineage>
</organism>
<dbReference type="Pfam" id="PF02811">
    <property type="entry name" value="PHP"/>
    <property type="match status" value="1"/>
</dbReference>
<dbReference type="RefSeq" id="WP_026085455.1">
    <property type="nucleotide sequence ID" value="NZ_CP023700.1"/>
</dbReference>
<proteinExistence type="predicted"/>